<dbReference type="AlphaFoldDB" id="A0A8S0W3P2"/>
<reference evidence="1 2" key="1">
    <citation type="submission" date="2020-01" db="EMBL/GenBank/DDBJ databases">
        <authorList>
            <person name="Gupta K D."/>
        </authorList>
    </citation>
    <scope>NUCLEOTIDE SEQUENCE [LARGE SCALE GENOMIC DNA]</scope>
</reference>
<comment type="caution">
    <text evidence="1">The sequence shown here is derived from an EMBL/GenBank/DDBJ whole genome shotgun (WGS) entry which is preliminary data.</text>
</comment>
<keyword evidence="2" id="KW-1185">Reference proteome</keyword>
<proteinExistence type="predicted"/>
<protein>
    <submittedName>
        <fullName evidence="1">Uncharacterized protein</fullName>
    </submittedName>
</protein>
<dbReference type="Proteomes" id="UP000467700">
    <property type="component" value="Unassembled WGS sequence"/>
</dbReference>
<evidence type="ECO:0000313" key="1">
    <source>
        <dbReference type="EMBL" id="CAA7268925.1"/>
    </source>
</evidence>
<accession>A0A8S0W3P2</accession>
<gene>
    <name evidence="1" type="ORF">AAE3_LOCUS11178</name>
</gene>
<dbReference type="EMBL" id="CACVBS010000072">
    <property type="protein sequence ID" value="CAA7268925.1"/>
    <property type="molecule type" value="Genomic_DNA"/>
</dbReference>
<evidence type="ECO:0000313" key="2">
    <source>
        <dbReference type="Proteomes" id="UP000467700"/>
    </source>
</evidence>
<organism evidence="1 2">
    <name type="scientific">Cyclocybe aegerita</name>
    <name type="common">Black poplar mushroom</name>
    <name type="synonym">Agrocybe aegerita</name>
    <dbReference type="NCBI Taxonomy" id="1973307"/>
    <lineage>
        <taxon>Eukaryota</taxon>
        <taxon>Fungi</taxon>
        <taxon>Dikarya</taxon>
        <taxon>Basidiomycota</taxon>
        <taxon>Agaricomycotina</taxon>
        <taxon>Agaricomycetes</taxon>
        <taxon>Agaricomycetidae</taxon>
        <taxon>Agaricales</taxon>
        <taxon>Agaricineae</taxon>
        <taxon>Bolbitiaceae</taxon>
        <taxon>Cyclocybe</taxon>
    </lineage>
</organism>
<sequence length="138" mass="15322">MVSLSFALTLTVHALCVTLFVVASRYLPAITWIWWPRIFRLAAVPPDVNAPYDYDPLTNLLLVINPPIPSSRPSGEDFSTGSQVRPPSATLRYSVLCRRTTYDALALPSLALFHLFAPFHSPPPFIRPSKPHPAQSDP</sequence>
<name>A0A8S0W3P2_CYCAE</name>